<evidence type="ECO:0008006" key="5">
    <source>
        <dbReference type="Google" id="ProtNLM"/>
    </source>
</evidence>
<dbReference type="Proteomes" id="UP001420932">
    <property type="component" value="Unassembled WGS sequence"/>
</dbReference>
<evidence type="ECO:0000256" key="2">
    <source>
        <dbReference type="SAM" id="SignalP"/>
    </source>
</evidence>
<feature type="compositionally biased region" description="Polar residues" evidence="1">
    <location>
        <begin position="48"/>
        <end position="70"/>
    </location>
</feature>
<evidence type="ECO:0000313" key="3">
    <source>
        <dbReference type="EMBL" id="KAK9163481.1"/>
    </source>
</evidence>
<evidence type="ECO:0000256" key="1">
    <source>
        <dbReference type="SAM" id="MobiDB-lite"/>
    </source>
</evidence>
<accession>A0AAP0Q4W4</accession>
<proteinExistence type="predicted"/>
<protein>
    <recommendedName>
        <fullName evidence="5">Secreted protein</fullName>
    </recommendedName>
</protein>
<feature type="chain" id="PRO_5043001549" description="Secreted protein" evidence="2">
    <location>
        <begin position="20"/>
        <end position="81"/>
    </location>
</feature>
<name>A0AAP0Q4W4_9MAGN</name>
<reference evidence="3 4" key="1">
    <citation type="submission" date="2024-01" db="EMBL/GenBank/DDBJ databases">
        <title>Genome assemblies of Stephania.</title>
        <authorList>
            <person name="Yang L."/>
        </authorList>
    </citation>
    <scope>NUCLEOTIDE SEQUENCE [LARGE SCALE GENOMIC DNA]</scope>
    <source>
        <strain evidence="3">YNDBR</strain>
        <tissue evidence="3">Leaf</tissue>
    </source>
</reference>
<keyword evidence="4" id="KW-1185">Reference proteome</keyword>
<comment type="caution">
    <text evidence="3">The sequence shown here is derived from an EMBL/GenBank/DDBJ whole genome shotgun (WGS) entry which is preliminary data.</text>
</comment>
<organism evidence="3 4">
    <name type="scientific">Stephania yunnanensis</name>
    <dbReference type="NCBI Taxonomy" id="152371"/>
    <lineage>
        <taxon>Eukaryota</taxon>
        <taxon>Viridiplantae</taxon>
        <taxon>Streptophyta</taxon>
        <taxon>Embryophyta</taxon>
        <taxon>Tracheophyta</taxon>
        <taxon>Spermatophyta</taxon>
        <taxon>Magnoliopsida</taxon>
        <taxon>Ranunculales</taxon>
        <taxon>Menispermaceae</taxon>
        <taxon>Menispermoideae</taxon>
        <taxon>Cissampelideae</taxon>
        <taxon>Stephania</taxon>
    </lineage>
</organism>
<feature type="compositionally biased region" description="Low complexity" evidence="1">
    <location>
        <begin position="1"/>
        <end position="36"/>
    </location>
</feature>
<gene>
    <name evidence="3" type="ORF">Syun_004383</name>
</gene>
<keyword evidence="2" id="KW-0732">Signal</keyword>
<feature type="region of interest" description="Disordered" evidence="1">
    <location>
        <begin position="1"/>
        <end position="81"/>
    </location>
</feature>
<evidence type="ECO:0000313" key="4">
    <source>
        <dbReference type="Proteomes" id="UP001420932"/>
    </source>
</evidence>
<feature type="signal peptide" evidence="2">
    <location>
        <begin position="1"/>
        <end position="19"/>
    </location>
</feature>
<sequence length="81" mass="8618">MHALTLSLLPSLLATPSRPSPSLSTPSASLPPSRLPCDSVVHRRRRLPSTTLDSSLNSDGHPHSTVTSLTEAPRLARAKSQ</sequence>
<dbReference type="AlphaFoldDB" id="A0AAP0Q4W4"/>
<dbReference type="EMBL" id="JBBNAF010000002">
    <property type="protein sequence ID" value="KAK9163481.1"/>
    <property type="molecule type" value="Genomic_DNA"/>
</dbReference>